<evidence type="ECO:0000313" key="12">
    <source>
        <dbReference type="EMBL" id="RAK68542.1"/>
    </source>
</evidence>
<dbReference type="PROSITE" id="PS52040">
    <property type="entry name" value="TOPO_IIA"/>
    <property type="match status" value="1"/>
</dbReference>
<evidence type="ECO:0000259" key="11">
    <source>
        <dbReference type="PROSITE" id="PS52040"/>
    </source>
</evidence>
<dbReference type="HAMAP" id="MF_01897">
    <property type="entry name" value="GyrA"/>
    <property type="match status" value="1"/>
</dbReference>
<feature type="region of interest" description="Disordered" evidence="10">
    <location>
        <begin position="902"/>
        <end position="927"/>
    </location>
</feature>
<proteinExistence type="inferred from homology"/>
<protein>
    <recommendedName>
        <fullName evidence="8">DNA gyrase subunit A</fullName>
        <ecNumber evidence="8">5.6.2.2</ecNumber>
    </recommendedName>
</protein>
<dbReference type="InterPro" id="IPR013757">
    <property type="entry name" value="Topo_IIA_A_a_sf"/>
</dbReference>
<dbReference type="InterPro" id="IPR050220">
    <property type="entry name" value="Type_II_DNA_Topoisomerases"/>
</dbReference>
<dbReference type="EMBL" id="QFYS01000001">
    <property type="protein sequence ID" value="RAK68542.1"/>
    <property type="molecule type" value="Genomic_DNA"/>
</dbReference>
<evidence type="ECO:0000256" key="3">
    <source>
        <dbReference type="ARBA" id="ARBA00022741"/>
    </source>
</evidence>
<dbReference type="GO" id="GO:0005524">
    <property type="term" value="F:ATP binding"/>
    <property type="evidence" value="ECO:0007669"/>
    <property type="project" value="UniProtKB-UniRule"/>
</dbReference>
<dbReference type="GO" id="GO:0003677">
    <property type="term" value="F:DNA binding"/>
    <property type="evidence" value="ECO:0007669"/>
    <property type="project" value="UniProtKB-UniRule"/>
</dbReference>
<evidence type="ECO:0000256" key="6">
    <source>
        <dbReference type="ARBA" id="ARBA00023125"/>
    </source>
</evidence>
<feature type="domain" description="Topo IIA-type catalytic" evidence="11">
    <location>
        <begin position="43"/>
        <end position="533"/>
    </location>
</feature>
<dbReference type="RefSeq" id="WP_111274034.1">
    <property type="nucleotide sequence ID" value="NZ_QFYS01000001.1"/>
</dbReference>
<name>A0A328BM46_9CAUL</name>
<dbReference type="GO" id="GO:0005694">
    <property type="term" value="C:chromosome"/>
    <property type="evidence" value="ECO:0007669"/>
    <property type="project" value="InterPro"/>
</dbReference>
<evidence type="ECO:0000256" key="10">
    <source>
        <dbReference type="SAM" id="MobiDB-lite"/>
    </source>
</evidence>
<evidence type="ECO:0000256" key="9">
    <source>
        <dbReference type="PROSITE-ProRule" id="PRU01384"/>
    </source>
</evidence>
<feature type="region of interest" description="Disordered" evidence="10">
    <location>
        <begin position="767"/>
        <end position="786"/>
    </location>
</feature>
<dbReference type="SUPFAM" id="SSF101904">
    <property type="entry name" value="GyrA/ParC C-terminal domain-like"/>
    <property type="match status" value="1"/>
</dbReference>
<dbReference type="InterPro" id="IPR002205">
    <property type="entry name" value="Topo_IIA_dom_A"/>
</dbReference>
<comment type="function">
    <text evidence="8">A type II topoisomerase that negatively supercoils closed circular double-stranded (ds) DNA in an ATP-dependent manner to modulate DNA topology and maintain chromosomes in an underwound state. Negative supercoiling favors strand separation, and DNA replication, transcription, recombination and repair, all of which involve strand separation. Also able to catalyze the interconversion of other topological isomers of dsDNA rings, including catenanes and knotted rings. Type II topoisomerases break and join 2 DNA strands simultaneously in an ATP-dependent manner.</text>
</comment>
<comment type="subunit">
    <text evidence="8">Heterotetramer, composed of two GyrA and two GyrB chains. In the heterotetramer, GyrA contains the active site tyrosine that forms a transient covalent intermediate with DNA, while GyrB binds cofactors and catalyzes ATP hydrolysis.</text>
</comment>
<sequence>MTDNSTTTPPEHGPGGIAPIAIEDELKRSYLDYAMSVIVSRALPDVRDGLKPVHRRILFSMGEQGHTPDRSYVKSARVVGDVMGKYHPHGDVAIYDTLVRLAQPFSMNLLLIDGQGNFGSVDNDPPAAMRYTESRMTRAAMAILADLDKDTVDFKDNYDGSEQEPVVLPSRIPNLLVNGAGGIAVGMATNIPPHNLGEVVDACLAYVDNPDIGLDDLLDIVPGPDFPTGGQIVGRTGPRTALMTGRGSVIMRGIANVEEIRKDREAIIITAIPYQVNKAALVERIAELVREKRVEGVADLRDESDRQGMRIVIEMKRDASADVLLNQLYRFTPLQTSFGVNMLALNRGRPEQMGLKDMITAFVDFREEVVVRRVKFELSKARDRGHVLVGLAIAVANIDEFIHIIRSSKDPTEARERLVARDWPAGDMLPLVELIADPRTIVVDGKEIRLTDEQARAILALTLSRLTGLGRDEIFGEARELADTIRGHLEILASREKVMAIVREELEEVKAQFAVPRRTEIVEGDADVEDEDLIAREDMVITVTHGGYVKRTPLAIYRTQHRGGKGRSGMATKEEDAVTRVFSANTHTPMLFFSSGGKAFQLKVWRLPVGTPTSRGKAWVNLLPIEPGESITSILPLPEDEATWDQYDVMFATRSGNVRRNKLSDFIGIKRNGKIAMKLDEGDSIIGVGVCNATQNDILLTTALGRCIRFATEEVRVFVGRDSTGVRGIRLAEGDSVISMAILRSVAATADERAAYVKHANAMRRAASGEAEDVEDAAGTEDEDEAVGEAALSPERIAELGAAEEVILTVSTEGYGKRTSAYEFRRTGRGGQGLLAQDLTKRGGRLAASFPVDEGDQILLVTDQGQLIRTPVSQVRMVGRNTSGVIIFRTSADEHVVSVERLADQGEDEVDADTTEGGDESTPEGEA</sequence>
<dbReference type="GO" id="GO:0009330">
    <property type="term" value="C:DNA topoisomerase type II (double strand cut, ATP-hydrolyzing) complex"/>
    <property type="evidence" value="ECO:0007669"/>
    <property type="project" value="TreeGrafter"/>
</dbReference>
<keyword evidence="5 8" id="KW-0799">Topoisomerase</keyword>
<dbReference type="Gene3D" id="3.90.199.10">
    <property type="entry name" value="Topoisomerase II, domain 5"/>
    <property type="match status" value="1"/>
</dbReference>
<feature type="compositionally biased region" description="Acidic residues" evidence="10">
    <location>
        <begin position="770"/>
        <end position="786"/>
    </location>
</feature>
<keyword evidence="4 8" id="KW-0067">ATP-binding</keyword>
<evidence type="ECO:0000256" key="8">
    <source>
        <dbReference type="HAMAP-Rule" id="MF_01897"/>
    </source>
</evidence>
<evidence type="ECO:0000256" key="7">
    <source>
        <dbReference type="ARBA" id="ARBA00023235"/>
    </source>
</evidence>
<dbReference type="Proteomes" id="UP000249524">
    <property type="component" value="Unassembled WGS sequence"/>
</dbReference>
<keyword evidence="6 8" id="KW-0238">DNA-binding</keyword>
<comment type="caution">
    <text evidence="12">The sequence shown here is derived from an EMBL/GenBank/DDBJ whole genome shotgun (WGS) entry which is preliminary data.</text>
</comment>
<dbReference type="FunFam" id="3.90.199.10:FF:000001">
    <property type="entry name" value="DNA gyrase subunit A"/>
    <property type="match status" value="1"/>
</dbReference>
<evidence type="ECO:0000256" key="2">
    <source>
        <dbReference type="ARBA" id="ARBA00008263"/>
    </source>
</evidence>
<dbReference type="GO" id="GO:0006265">
    <property type="term" value="P:DNA topological change"/>
    <property type="evidence" value="ECO:0007669"/>
    <property type="project" value="UniProtKB-UniRule"/>
</dbReference>
<dbReference type="InterPro" id="IPR013758">
    <property type="entry name" value="Topo_IIA_A/C_ab"/>
</dbReference>
<dbReference type="NCBIfam" id="TIGR01063">
    <property type="entry name" value="gyrA"/>
    <property type="match status" value="1"/>
</dbReference>
<dbReference type="Gene3D" id="2.120.10.90">
    <property type="entry name" value="DNA gyrase/topoisomerase IV, subunit A, C-terminal"/>
    <property type="match status" value="1"/>
</dbReference>
<dbReference type="Gene3D" id="3.30.1360.40">
    <property type="match status" value="1"/>
</dbReference>
<gene>
    <name evidence="8" type="primary">gyrA</name>
    <name evidence="12" type="ORF">DJ019_00490</name>
</gene>
<dbReference type="InterPro" id="IPR006691">
    <property type="entry name" value="GyrA/parC_rep"/>
</dbReference>
<dbReference type="GO" id="GO:0034335">
    <property type="term" value="F:DNA negative supercoiling activity"/>
    <property type="evidence" value="ECO:0007669"/>
    <property type="project" value="UniProtKB-ARBA"/>
</dbReference>
<comment type="similarity">
    <text evidence="2 8">Belongs to the type II topoisomerase GyrA/ParC subunit family.</text>
</comment>
<feature type="compositionally biased region" description="Acidic residues" evidence="10">
    <location>
        <begin position="905"/>
        <end position="927"/>
    </location>
</feature>
<evidence type="ECO:0000256" key="4">
    <source>
        <dbReference type="ARBA" id="ARBA00022840"/>
    </source>
</evidence>
<keyword evidence="13" id="KW-1185">Reference proteome</keyword>
<dbReference type="NCBIfam" id="NF004044">
    <property type="entry name" value="PRK05561.1"/>
    <property type="match status" value="1"/>
</dbReference>
<accession>A0A328BM46</accession>
<dbReference type="EC" id="5.6.2.2" evidence="8"/>
<dbReference type="CDD" id="cd00187">
    <property type="entry name" value="TOP4c"/>
    <property type="match status" value="1"/>
</dbReference>
<comment type="catalytic activity">
    <reaction evidence="1 8 9">
        <text>ATP-dependent breakage, passage and rejoining of double-stranded DNA.</text>
        <dbReference type="EC" id="5.6.2.2"/>
    </reaction>
</comment>
<feature type="active site" description="O-(5'-phospho-DNA)-tyrosine intermediate" evidence="8 9">
    <location>
        <position position="131"/>
    </location>
</feature>
<dbReference type="FunFam" id="3.30.1360.40:FF:000002">
    <property type="entry name" value="DNA gyrase subunit A"/>
    <property type="match status" value="1"/>
</dbReference>
<evidence type="ECO:0000256" key="1">
    <source>
        <dbReference type="ARBA" id="ARBA00000185"/>
    </source>
</evidence>
<dbReference type="GO" id="GO:0005737">
    <property type="term" value="C:cytoplasm"/>
    <property type="evidence" value="ECO:0007669"/>
    <property type="project" value="UniProtKB-SubCell"/>
</dbReference>
<dbReference type="InterPro" id="IPR005743">
    <property type="entry name" value="GyrA"/>
</dbReference>
<organism evidence="12 13">
    <name type="scientific">Phenylobacterium kunshanense</name>
    <dbReference type="NCBI Taxonomy" id="1445034"/>
    <lineage>
        <taxon>Bacteria</taxon>
        <taxon>Pseudomonadati</taxon>
        <taxon>Pseudomonadota</taxon>
        <taxon>Alphaproteobacteria</taxon>
        <taxon>Caulobacterales</taxon>
        <taxon>Caulobacteraceae</taxon>
        <taxon>Phenylobacterium</taxon>
    </lineage>
</organism>
<dbReference type="InterPro" id="IPR013760">
    <property type="entry name" value="Topo_IIA-like_dom_sf"/>
</dbReference>
<comment type="miscellaneous">
    <text evidence="8">Few gyrases are as efficient as E.coli at forming negative supercoils. Not all organisms have 2 type II topoisomerases; in organisms with a single type II topoisomerase this enzyme also has to decatenate newly replicated chromosomes.</text>
</comment>
<keyword evidence="7 8" id="KW-0413">Isomerase</keyword>
<dbReference type="Pfam" id="PF03989">
    <property type="entry name" value="DNA_gyraseA_C"/>
    <property type="match status" value="6"/>
</dbReference>
<dbReference type="FunFam" id="1.10.268.10:FF:000001">
    <property type="entry name" value="DNA gyrase subunit A"/>
    <property type="match status" value="1"/>
</dbReference>
<comment type="subcellular location">
    <subcellularLocation>
        <location evidence="8">Cytoplasm</location>
    </subcellularLocation>
</comment>
<dbReference type="SUPFAM" id="SSF56719">
    <property type="entry name" value="Type II DNA topoisomerase"/>
    <property type="match status" value="1"/>
</dbReference>
<feature type="short sequence motif" description="GyrA-box" evidence="8">
    <location>
        <begin position="560"/>
        <end position="566"/>
    </location>
</feature>
<keyword evidence="8" id="KW-0963">Cytoplasm</keyword>
<dbReference type="Pfam" id="PF00521">
    <property type="entry name" value="DNA_topoisoIV"/>
    <property type="match status" value="1"/>
</dbReference>
<dbReference type="PANTHER" id="PTHR43493">
    <property type="entry name" value="DNA GYRASE/TOPOISOMERASE SUBUNIT A"/>
    <property type="match status" value="1"/>
</dbReference>
<dbReference type="SMART" id="SM00434">
    <property type="entry name" value="TOP4c"/>
    <property type="match status" value="1"/>
</dbReference>
<reference evidence="12 13" key="1">
    <citation type="submission" date="2018-05" db="EMBL/GenBank/DDBJ databases">
        <authorList>
            <person name="Lanie J.A."/>
            <person name="Ng W.-L."/>
            <person name="Kazmierczak K.M."/>
            <person name="Andrzejewski T.M."/>
            <person name="Davidsen T.M."/>
            <person name="Wayne K.J."/>
            <person name="Tettelin H."/>
            <person name="Glass J.I."/>
            <person name="Rusch D."/>
            <person name="Podicherti R."/>
            <person name="Tsui H.-C.T."/>
            <person name="Winkler M.E."/>
        </authorList>
    </citation>
    <scope>NUCLEOTIDE SEQUENCE [LARGE SCALE GENOMIC DNA]</scope>
    <source>
        <strain evidence="12 13">BUT-10</strain>
    </source>
</reference>
<evidence type="ECO:0000256" key="5">
    <source>
        <dbReference type="ARBA" id="ARBA00023029"/>
    </source>
</evidence>
<keyword evidence="3 8" id="KW-0547">Nucleotide-binding</keyword>
<dbReference type="OrthoDB" id="9806486at2"/>
<dbReference type="NCBIfam" id="NF004043">
    <property type="entry name" value="PRK05560.1"/>
    <property type="match status" value="1"/>
</dbReference>
<dbReference type="Gene3D" id="1.10.268.10">
    <property type="entry name" value="Topoisomerase, domain 3"/>
    <property type="match status" value="1"/>
</dbReference>
<dbReference type="InterPro" id="IPR035516">
    <property type="entry name" value="Gyrase/topoIV_suA_C"/>
</dbReference>
<dbReference type="PANTHER" id="PTHR43493:SF5">
    <property type="entry name" value="DNA GYRASE SUBUNIT A, CHLOROPLASTIC_MITOCHONDRIAL"/>
    <property type="match status" value="1"/>
</dbReference>
<evidence type="ECO:0000313" key="13">
    <source>
        <dbReference type="Proteomes" id="UP000249524"/>
    </source>
</evidence>
<dbReference type="AlphaFoldDB" id="A0A328BM46"/>
<dbReference type="GO" id="GO:0006261">
    <property type="term" value="P:DNA-templated DNA replication"/>
    <property type="evidence" value="ECO:0007669"/>
    <property type="project" value="UniProtKB-UniRule"/>
</dbReference>